<dbReference type="AlphaFoldDB" id="A0A8S2N3B8"/>
<evidence type="ECO:0008006" key="21">
    <source>
        <dbReference type="Google" id="ProtNLM"/>
    </source>
</evidence>
<keyword evidence="3 15" id="KW-0812">Transmembrane</keyword>
<dbReference type="Gene3D" id="1.10.287.70">
    <property type="match status" value="1"/>
</dbReference>
<evidence type="ECO:0000256" key="7">
    <source>
        <dbReference type="ARBA" id="ARBA00023136"/>
    </source>
</evidence>
<evidence type="ECO:0000256" key="11">
    <source>
        <dbReference type="ARBA" id="ARBA00023286"/>
    </source>
</evidence>
<evidence type="ECO:0000259" key="16">
    <source>
        <dbReference type="SMART" id="SM00079"/>
    </source>
</evidence>
<evidence type="ECO:0000256" key="5">
    <source>
        <dbReference type="ARBA" id="ARBA00023018"/>
    </source>
</evidence>
<feature type="compositionally biased region" description="Polar residues" evidence="14">
    <location>
        <begin position="785"/>
        <end position="808"/>
    </location>
</feature>
<reference evidence="19" key="1">
    <citation type="submission" date="2021-02" db="EMBL/GenBank/DDBJ databases">
        <authorList>
            <person name="Nowell W R."/>
        </authorList>
    </citation>
    <scope>NUCLEOTIDE SEQUENCE</scope>
</reference>
<evidence type="ECO:0000256" key="8">
    <source>
        <dbReference type="ARBA" id="ARBA00023170"/>
    </source>
</evidence>
<dbReference type="InterPro" id="IPR028082">
    <property type="entry name" value="Peripla_BP_I"/>
</dbReference>
<dbReference type="Pfam" id="PF10613">
    <property type="entry name" value="Lig_chan-Glu_bd"/>
    <property type="match status" value="1"/>
</dbReference>
<evidence type="ECO:0000256" key="13">
    <source>
        <dbReference type="ARBA" id="ARBA00034100"/>
    </source>
</evidence>
<dbReference type="SMART" id="SM00079">
    <property type="entry name" value="PBPe"/>
    <property type="match status" value="1"/>
</dbReference>
<dbReference type="Gene3D" id="3.40.190.10">
    <property type="entry name" value="Periplasmic binding protein-like II"/>
    <property type="match status" value="2"/>
</dbReference>
<dbReference type="Proteomes" id="UP000682733">
    <property type="component" value="Unassembled WGS sequence"/>
</dbReference>
<name>A0A8S2N3B8_9BILA</name>
<feature type="transmembrane region" description="Helical" evidence="15">
    <location>
        <begin position="667"/>
        <end position="691"/>
    </location>
</feature>
<dbReference type="InterPro" id="IPR019594">
    <property type="entry name" value="Glu/Gly-bd"/>
</dbReference>
<dbReference type="InterPro" id="IPR015683">
    <property type="entry name" value="Ionotropic_Glu_rcpt"/>
</dbReference>
<dbReference type="SUPFAM" id="SSF53822">
    <property type="entry name" value="Periplasmic binding protein-like I"/>
    <property type="match status" value="1"/>
</dbReference>
<keyword evidence="11" id="KW-1071">Ligand-gated ion channel</keyword>
<gene>
    <name evidence="18" type="ORF">OVA965_LOCUS22369</name>
    <name evidence="19" type="ORF">TMI583_LOCUS23083</name>
</gene>
<keyword evidence="9" id="KW-0325">Glycoprotein</keyword>
<keyword evidence="6" id="KW-0406">Ion transport</keyword>
<keyword evidence="8" id="KW-0675">Receptor</keyword>
<keyword evidence="7 15" id="KW-0472">Membrane</keyword>
<dbReference type="Pfam" id="PF00060">
    <property type="entry name" value="Lig_chan"/>
    <property type="match status" value="1"/>
</dbReference>
<feature type="non-terminal residue" evidence="19">
    <location>
        <position position="1"/>
    </location>
</feature>
<dbReference type="FunFam" id="3.40.190.10:FF:000087">
    <property type="entry name" value="glutamate receptor 4 isoform X2"/>
    <property type="match status" value="1"/>
</dbReference>
<dbReference type="GO" id="GO:0015276">
    <property type="term" value="F:ligand-gated monoatomic ion channel activity"/>
    <property type="evidence" value="ECO:0007669"/>
    <property type="project" value="InterPro"/>
</dbReference>
<evidence type="ECO:0000256" key="10">
    <source>
        <dbReference type="ARBA" id="ARBA00023257"/>
    </source>
</evidence>
<feature type="region of interest" description="Disordered" evidence="14">
    <location>
        <begin position="728"/>
        <end position="810"/>
    </location>
</feature>
<dbReference type="EMBL" id="CAJOBA010034117">
    <property type="protein sequence ID" value="CAF3978351.1"/>
    <property type="molecule type" value="Genomic_DNA"/>
</dbReference>
<comment type="caution">
    <text evidence="19">The sequence shown here is derived from an EMBL/GenBank/DDBJ whole genome shotgun (WGS) entry which is preliminary data.</text>
</comment>
<dbReference type="Proteomes" id="UP000677228">
    <property type="component" value="Unassembled WGS sequence"/>
</dbReference>
<proteinExistence type="predicted"/>
<evidence type="ECO:0000256" key="4">
    <source>
        <dbReference type="ARBA" id="ARBA00022989"/>
    </source>
</evidence>
<keyword evidence="12" id="KW-0407">Ion channel</keyword>
<keyword evidence="5" id="KW-0770">Synapse</keyword>
<feature type="compositionally biased region" description="Low complexity" evidence="14">
    <location>
        <begin position="739"/>
        <end position="755"/>
    </location>
</feature>
<evidence type="ECO:0000256" key="2">
    <source>
        <dbReference type="ARBA" id="ARBA00022448"/>
    </source>
</evidence>
<keyword evidence="4 15" id="KW-1133">Transmembrane helix</keyword>
<feature type="transmembrane region" description="Helical" evidence="15">
    <location>
        <begin position="850"/>
        <end position="871"/>
    </location>
</feature>
<dbReference type="PANTHER" id="PTHR18966">
    <property type="entry name" value="IONOTROPIC GLUTAMATE RECEPTOR"/>
    <property type="match status" value="1"/>
</dbReference>
<protein>
    <recommendedName>
        <fullName evidence="21">Ionotropic glutamate receptor</fullName>
    </recommendedName>
</protein>
<keyword evidence="10" id="KW-0628">Postsynaptic cell membrane</keyword>
<evidence type="ECO:0000313" key="19">
    <source>
        <dbReference type="EMBL" id="CAF3978351.1"/>
    </source>
</evidence>
<feature type="domain" description="Ionotropic glutamate receptor L-glutamate and glycine-binding" evidence="17">
    <location>
        <begin position="565"/>
        <end position="613"/>
    </location>
</feature>
<evidence type="ECO:0000256" key="1">
    <source>
        <dbReference type="ARBA" id="ARBA00004141"/>
    </source>
</evidence>
<evidence type="ECO:0000313" key="20">
    <source>
        <dbReference type="Proteomes" id="UP000682733"/>
    </source>
</evidence>
<comment type="subcellular location">
    <subcellularLocation>
        <location evidence="1">Membrane</location>
        <topology evidence="1">Multi-pass membrane protein</topology>
    </subcellularLocation>
    <subcellularLocation>
        <location evidence="13">Postsynaptic cell membrane</location>
    </subcellularLocation>
</comment>
<accession>A0A8S2N3B8</accession>
<evidence type="ECO:0000256" key="15">
    <source>
        <dbReference type="SAM" id="Phobius"/>
    </source>
</evidence>
<evidence type="ECO:0000256" key="6">
    <source>
        <dbReference type="ARBA" id="ARBA00023065"/>
    </source>
</evidence>
<dbReference type="InterPro" id="IPR001320">
    <property type="entry name" value="Iontro_rcpt_C"/>
</dbReference>
<dbReference type="EMBL" id="CAJNOK010012594">
    <property type="protein sequence ID" value="CAF1166833.1"/>
    <property type="molecule type" value="Genomic_DNA"/>
</dbReference>
<evidence type="ECO:0000256" key="9">
    <source>
        <dbReference type="ARBA" id="ARBA00023180"/>
    </source>
</evidence>
<evidence type="ECO:0000256" key="3">
    <source>
        <dbReference type="ARBA" id="ARBA00022692"/>
    </source>
</evidence>
<evidence type="ECO:0000256" key="14">
    <source>
        <dbReference type="SAM" id="MobiDB-lite"/>
    </source>
</evidence>
<feature type="transmembrane region" description="Helical" evidence="15">
    <location>
        <begin position="812"/>
        <end position="830"/>
    </location>
</feature>
<dbReference type="Gene3D" id="3.40.50.2300">
    <property type="match status" value="1"/>
</dbReference>
<feature type="domain" description="Ionotropic glutamate receptor C-terminal" evidence="16">
    <location>
        <begin position="555"/>
        <end position="1014"/>
    </location>
</feature>
<feature type="transmembrane region" description="Helical" evidence="15">
    <location>
        <begin position="1035"/>
        <end position="1059"/>
    </location>
</feature>
<dbReference type="InterPro" id="IPR001828">
    <property type="entry name" value="ANF_lig-bd_rcpt"/>
</dbReference>
<dbReference type="SUPFAM" id="SSF53850">
    <property type="entry name" value="Periplasmic binding protein-like II"/>
    <property type="match status" value="1"/>
</dbReference>
<dbReference type="Pfam" id="PF01094">
    <property type="entry name" value="ANF_receptor"/>
    <property type="match status" value="1"/>
</dbReference>
<dbReference type="SMART" id="SM00918">
    <property type="entry name" value="Lig_chan-Glu_bd"/>
    <property type="match status" value="1"/>
</dbReference>
<organism evidence="19 20">
    <name type="scientific">Didymodactylos carnosus</name>
    <dbReference type="NCBI Taxonomy" id="1234261"/>
    <lineage>
        <taxon>Eukaryota</taxon>
        <taxon>Metazoa</taxon>
        <taxon>Spiralia</taxon>
        <taxon>Gnathifera</taxon>
        <taxon>Rotifera</taxon>
        <taxon>Eurotatoria</taxon>
        <taxon>Bdelloidea</taxon>
        <taxon>Philodinida</taxon>
        <taxon>Philodinidae</taxon>
        <taxon>Didymodactylos</taxon>
    </lineage>
</organism>
<keyword evidence="2" id="KW-0813">Transport</keyword>
<evidence type="ECO:0000313" key="18">
    <source>
        <dbReference type="EMBL" id="CAF1166833.1"/>
    </source>
</evidence>
<evidence type="ECO:0000256" key="12">
    <source>
        <dbReference type="ARBA" id="ARBA00023303"/>
    </source>
</evidence>
<evidence type="ECO:0000259" key="17">
    <source>
        <dbReference type="SMART" id="SM00918"/>
    </source>
</evidence>
<dbReference type="GO" id="GO:0045211">
    <property type="term" value="C:postsynaptic membrane"/>
    <property type="evidence" value="ECO:0007669"/>
    <property type="project" value="UniProtKB-SubCell"/>
</dbReference>
<sequence length="1138" mass="132226">RIGVIVPSLGYTHTYSKLLSFVSSLPTMNSSSIDNLFITTSYNDDLHKNIKKVNNTKIRSSTSIFDDNLESMSTINITVENLTYCNSNQQWIRLEIKYILFIDLYQFIEQLDSQTSAYISYAQDVNILYSYCQYHRIPLISLRKDLTLNQDMCLNAYRSSVPDYYQTSKKSIYSLIGVNTNDNITNTYFNLIPDLTQIIMSYLKHHHVQQAAYVYDNHEASQRLYRLLKLYSYDNSFYNFTFDVRSIANSDDAYALLYSIEQHYRTKDQKRYILLDLSSNQSYMNMFDKISHMGMTGDSYHYILMSTFDACSWLQDINFSGSITYFDYHYNGSKQECTTKSAKFIGKQQYNIRIKRNEPQQRYYYHSSLGFRNNDNPSSIQTEQQNETIELDESLCEQRIKYNNNLQNDTLHKKLTIISDLLPEKFDKRFLHDAIKYLIVSFESLKDCSANIITGPMLLDIINNKSDIFYKGDTSDVHINKCGQRHLNIIDAHITRSLAINERQTTHIGQYNEENGYKSCDYHKKKLVESSYFKHTTYYITSLFDEPFLMLRKKSEHYSKYSKIPLKQLQGRIFDMNELEGYCVDLADKICSTLNITCKFRIVHDGMIGELVSRTADMAIAPLTISQKRMEVVDFSKPFMNLGISIMIRKPDAEKPGVFSFMNPVSMEVWLCFSLAYFAISVILFLTSRVVHSGWRRRIVRTPSYRQYHYPKSIHDRRKSEVLIERQLDRSDSDTVADSQSQQQRPSRRLSSASNRRNRYQRSQHQHESEHQNRYGRFLAVPSGYTPSTSRNSNSGYRNKNKTNTSSPSKDHIHLFGISNALFFSFASFMRQSINLVPKSLSGRIAATSWWYFSLIFVSSYTANLVAFLTVEKLVPPIEIVEDLAKQDEIKYGSLRNGTTSAFFENSNATVFQNMWQFMQRHSAEVFVQSNDEGVAKVRSSNGKYAFFIESTKNEYVNERLPCNTMKVGSDLDSKGYGIATSMGSDLREAINIIVTELREKGFLENLKQQWWYERSECSTVSKDKRFSKLSLSSVTGLFYIFLFGVILSCVIAFTEFILTAKAESETLKIDFREMLKIKMVENLIGLTAHTQRQLEFGKIQDECTYDYDDRGERSEPDSRVVIQRYAEYKLNKPQSEV</sequence>